<evidence type="ECO:0000256" key="3">
    <source>
        <dbReference type="ARBA" id="ARBA00022833"/>
    </source>
</evidence>
<keyword evidence="4 5" id="KW-0238">DNA-binding</keyword>
<dbReference type="AlphaFoldDB" id="A0A8J6HQ81"/>
<evidence type="ECO:0000256" key="5">
    <source>
        <dbReference type="PROSITE-ProRule" id="PRU00309"/>
    </source>
</evidence>
<evidence type="ECO:0000313" key="8">
    <source>
        <dbReference type="Proteomes" id="UP000719412"/>
    </source>
</evidence>
<keyword evidence="1" id="KW-0479">Metal-binding</keyword>
<dbReference type="EMBL" id="JABDTM020019029">
    <property type="protein sequence ID" value="KAH0817668.1"/>
    <property type="molecule type" value="Genomic_DNA"/>
</dbReference>
<dbReference type="Pfam" id="PF05485">
    <property type="entry name" value="THAP"/>
    <property type="match status" value="1"/>
</dbReference>
<organism evidence="7 8">
    <name type="scientific">Tenebrio molitor</name>
    <name type="common">Yellow mealworm beetle</name>
    <dbReference type="NCBI Taxonomy" id="7067"/>
    <lineage>
        <taxon>Eukaryota</taxon>
        <taxon>Metazoa</taxon>
        <taxon>Ecdysozoa</taxon>
        <taxon>Arthropoda</taxon>
        <taxon>Hexapoda</taxon>
        <taxon>Insecta</taxon>
        <taxon>Pterygota</taxon>
        <taxon>Neoptera</taxon>
        <taxon>Endopterygota</taxon>
        <taxon>Coleoptera</taxon>
        <taxon>Polyphaga</taxon>
        <taxon>Cucujiformia</taxon>
        <taxon>Tenebrionidae</taxon>
        <taxon>Tenebrio</taxon>
    </lineage>
</organism>
<protein>
    <recommendedName>
        <fullName evidence="6">THAP-type domain-containing protein</fullName>
    </recommendedName>
</protein>
<name>A0A8J6HQ81_TENMO</name>
<dbReference type="InterPro" id="IPR006612">
    <property type="entry name" value="THAP_Znf"/>
</dbReference>
<dbReference type="GO" id="GO:0003677">
    <property type="term" value="F:DNA binding"/>
    <property type="evidence" value="ECO:0007669"/>
    <property type="project" value="UniProtKB-UniRule"/>
</dbReference>
<dbReference type="InterPro" id="IPR038441">
    <property type="entry name" value="THAP_Znf_sf"/>
</dbReference>
<dbReference type="SMART" id="SM00980">
    <property type="entry name" value="THAP"/>
    <property type="match status" value="2"/>
</dbReference>
<dbReference type="SUPFAM" id="SSF57716">
    <property type="entry name" value="Glucocorticoid receptor-like (DNA-binding domain)"/>
    <property type="match status" value="1"/>
</dbReference>
<dbReference type="Proteomes" id="UP000719412">
    <property type="component" value="Unassembled WGS sequence"/>
</dbReference>
<reference evidence="7" key="1">
    <citation type="journal article" date="2020" name="J Insects Food Feed">
        <title>The yellow mealworm (Tenebrio molitor) genome: a resource for the emerging insects as food and feed industry.</title>
        <authorList>
            <person name="Eriksson T."/>
            <person name="Andere A."/>
            <person name="Kelstrup H."/>
            <person name="Emery V."/>
            <person name="Picard C."/>
        </authorList>
    </citation>
    <scope>NUCLEOTIDE SEQUENCE</scope>
    <source>
        <strain evidence="7">Stoneville</strain>
        <tissue evidence="7">Whole head</tissue>
    </source>
</reference>
<sequence length="262" mass="29874">MFTRETGSEPHGFDDIATVCGAQTTLKGSSHLYVSNETGSRTKMDRRALWEMILLMSKPAATHDRVCSQHFQKADYYLPDYTSRKLKLRNYAIPTLKLPQRCKASRACMVSGCNSRSEEHPNKRFFTLGAPEKAANVDKWRTWLRTLRFAKLCSRLTVCSDHFITGHPSDDRNDPDFVPSLGLRPTVRIEEVNVSETFETQVDTTLEDPLSLAGEFHDVAIKQEPLDIPEDCIKVEPMDLDEFVNVKVEPEVYPTQEHSYCK</sequence>
<evidence type="ECO:0000256" key="4">
    <source>
        <dbReference type="ARBA" id="ARBA00023125"/>
    </source>
</evidence>
<comment type="caution">
    <text evidence="7">The sequence shown here is derived from an EMBL/GenBank/DDBJ whole genome shotgun (WGS) entry which is preliminary data.</text>
</comment>
<keyword evidence="8" id="KW-1185">Reference proteome</keyword>
<evidence type="ECO:0000259" key="6">
    <source>
        <dbReference type="PROSITE" id="PS50950"/>
    </source>
</evidence>
<evidence type="ECO:0000256" key="1">
    <source>
        <dbReference type="ARBA" id="ARBA00022723"/>
    </source>
</evidence>
<dbReference type="Gene3D" id="6.20.210.20">
    <property type="entry name" value="THAP domain"/>
    <property type="match status" value="1"/>
</dbReference>
<evidence type="ECO:0000313" key="7">
    <source>
        <dbReference type="EMBL" id="KAH0817668.1"/>
    </source>
</evidence>
<accession>A0A8J6HQ81</accession>
<keyword evidence="2 5" id="KW-0863">Zinc-finger</keyword>
<gene>
    <name evidence="7" type="ORF">GEV33_005123</name>
</gene>
<keyword evidence="3" id="KW-0862">Zinc</keyword>
<proteinExistence type="predicted"/>
<reference evidence="7" key="2">
    <citation type="submission" date="2021-08" db="EMBL/GenBank/DDBJ databases">
        <authorList>
            <person name="Eriksson T."/>
        </authorList>
    </citation>
    <scope>NUCLEOTIDE SEQUENCE</scope>
    <source>
        <strain evidence="7">Stoneville</strain>
        <tissue evidence="7">Whole head</tissue>
    </source>
</reference>
<evidence type="ECO:0000256" key="2">
    <source>
        <dbReference type="ARBA" id="ARBA00022771"/>
    </source>
</evidence>
<dbReference type="PROSITE" id="PS50950">
    <property type="entry name" value="ZF_THAP"/>
    <property type="match status" value="1"/>
</dbReference>
<feature type="domain" description="THAP-type" evidence="6">
    <location>
        <begin position="98"/>
        <end position="182"/>
    </location>
</feature>
<dbReference type="GO" id="GO:0008270">
    <property type="term" value="F:zinc ion binding"/>
    <property type="evidence" value="ECO:0007669"/>
    <property type="project" value="UniProtKB-KW"/>
</dbReference>